<dbReference type="InterPro" id="IPR001173">
    <property type="entry name" value="Glyco_trans_2-like"/>
</dbReference>
<dbReference type="Gene3D" id="3.90.550.10">
    <property type="entry name" value="Spore Coat Polysaccharide Biosynthesis Protein SpsA, Chain A"/>
    <property type="match status" value="1"/>
</dbReference>
<dbReference type="PANTHER" id="PTHR43685:SF2">
    <property type="entry name" value="GLYCOSYLTRANSFERASE 2-LIKE DOMAIN-CONTAINING PROTEIN"/>
    <property type="match status" value="1"/>
</dbReference>
<dbReference type="OrthoDB" id="6653642at2"/>
<keyword evidence="3" id="KW-1185">Reference proteome</keyword>
<dbReference type="PANTHER" id="PTHR43685">
    <property type="entry name" value="GLYCOSYLTRANSFERASE"/>
    <property type="match status" value="1"/>
</dbReference>
<gene>
    <name evidence="2" type="ORF">EOI86_23525</name>
</gene>
<evidence type="ECO:0000259" key="1">
    <source>
        <dbReference type="Pfam" id="PF00535"/>
    </source>
</evidence>
<dbReference type="SUPFAM" id="SSF53448">
    <property type="entry name" value="Nucleotide-diphospho-sugar transferases"/>
    <property type="match status" value="1"/>
</dbReference>
<accession>A0A3S2W726</accession>
<dbReference type="InterPro" id="IPR029044">
    <property type="entry name" value="Nucleotide-diphossugar_trans"/>
</dbReference>
<organism evidence="2 3">
    <name type="scientific">Hwanghaeella grinnelliae</name>
    <dbReference type="NCBI Taxonomy" id="2500179"/>
    <lineage>
        <taxon>Bacteria</taxon>
        <taxon>Pseudomonadati</taxon>
        <taxon>Pseudomonadota</taxon>
        <taxon>Alphaproteobacteria</taxon>
        <taxon>Rhodospirillales</taxon>
        <taxon>Rhodospirillaceae</taxon>
        <taxon>Hwanghaeella</taxon>
    </lineage>
</organism>
<proteinExistence type="predicted"/>
<dbReference type="Pfam" id="PF00535">
    <property type="entry name" value="Glycos_transf_2"/>
    <property type="match status" value="1"/>
</dbReference>
<dbReference type="GO" id="GO:0016740">
    <property type="term" value="F:transferase activity"/>
    <property type="evidence" value="ECO:0007669"/>
    <property type="project" value="UniProtKB-KW"/>
</dbReference>
<evidence type="ECO:0000313" key="2">
    <source>
        <dbReference type="EMBL" id="RVU34089.1"/>
    </source>
</evidence>
<protein>
    <submittedName>
        <fullName evidence="2">Glycosyltransferase</fullName>
    </submittedName>
</protein>
<dbReference type="InterPro" id="IPR050834">
    <property type="entry name" value="Glycosyltransf_2"/>
</dbReference>
<dbReference type="RefSeq" id="WP_127768119.1">
    <property type="nucleotide sequence ID" value="NZ_SADE01000004.1"/>
</dbReference>
<dbReference type="Proteomes" id="UP000287447">
    <property type="component" value="Unassembled WGS sequence"/>
</dbReference>
<dbReference type="AlphaFoldDB" id="A0A3S2W726"/>
<evidence type="ECO:0000313" key="3">
    <source>
        <dbReference type="Proteomes" id="UP000287447"/>
    </source>
</evidence>
<reference evidence="3" key="1">
    <citation type="submission" date="2019-01" db="EMBL/GenBank/DDBJ databases">
        <title>Gri0909 isolated from a small marine red alga.</title>
        <authorList>
            <person name="Kim J."/>
            <person name="Jeong S.E."/>
            <person name="Jeon C.O."/>
        </authorList>
    </citation>
    <scope>NUCLEOTIDE SEQUENCE [LARGE SCALE GENOMIC DNA]</scope>
    <source>
        <strain evidence="3">Gri0909</strain>
    </source>
</reference>
<name>A0A3S2W726_9PROT</name>
<comment type="caution">
    <text evidence="2">The sequence shown here is derived from an EMBL/GenBank/DDBJ whole genome shotgun (WGS) entry which is preliminary data.</text>
</comment>
<keyword evidence="2" id="KW-0808">Transferase</keyword>
<sequence length="308" mass="34889">MTSDAKDDLPAVSVILPHLNQIGWLEKSLQALREQTYPRDKMQIIVVDNGSRPEALEHLKSITDITVLHESEPGPGLARNLGVRNAAHDFLAFIDSDCLAAPDWLMAAIAKLRENPDCAIGGDVRIGIEDPDNWTDLEAYESVFAYRMDNYIKKQNFTGTGNLAMKRATYDKVGPFAGINVAEDRDWGRRAHNLGVRTLYCSPMRVYHPARKEFSEMQQKWRRHTLHDFEDHRNAGKSLLAWYARAFAVFASGFVHILKIATSDRVPGLRNKVKAARCLIAIRSFRAAFMVTLSRLSEEELKAPQWNR</sequence>
<dbReference type="EMBL" id="SADE01000004">
    <property type="protein sequence ID" value="RVU34089.1"/>
    <property type="molecule type" value="Genomic_DNA"/>
</dbReference>
<feature type="domain" description="Glycosyltransferase 2-like" evidence="1">
    <location>
        <begin position="13"/>
        <end position="167"/>
    </location>
</feature>